<accession>K1USI9</accession>
<reference evidence="1" key="1">
    <citation type="journal article" date="2013" name="Environ. Microbiol.">
        <title>Microbiota from the distal guts of lean and obese adolescents exhibit partial functional redundancy besides clear differences in community structure.</title>
        <authorList>
            <person name="Ferrer M."/>
            <person name="Ruiz A."/>
            <person name="Lanza F."/>
            <person name="Haange S.B."/>
            <person name="Oberbach A."/>
            <person name="Till H."/>
            <person name="Bargiela R."/>
            <person name="Campoy C."/>
            <person name="Segura M.T."/>
            <person name="Richter M."/>
            <person name="von Bergen M."/>
            <person name="Seifert J."/>
            <person name="Suarez A."/>
        </authorList>
    </citation>
    <scope>NUCLEOTIDE SEQUENCE</scope>
</reference>
<dbReference type="InterPro" id="IPR050220">
    <property type="entry name" value="Type_II_DNA_Topoisomerases"/>
</dbReference>
<dbReference type="GO" id="GO:0005524">
    <property type="term" value="F:ATP binding"/>
    <property type="evidence" value="ECO:0007669"/>
    <property type="project" value="InterPro"/>
</dbReference>
<feature type="non-terminal residue" evidence="1">
    <location>
        <position position="1"/>
    </location>
</feature>
<dbReference type="GO" id="GO:0006265">
    <property type="term" value="P:DNA topological change"/>
    <property type="evidence" value="ECO:0007669"/>
    <property type="project" value="InterPro"/>
</dbReference>
<dbReference type="EMBL" id="AJWZ01001206">
    <property type="protein sequence ID" value="EKC74481.1"/>
    <property type="molecule type" value="Genomic_DNA"/>
</dbReference>
<sequence>KGGLNAIALNEDDALVWCHLTGGEDELIVATHDGAAIHFSEAGARAMGRTGHGVRVIKLRDGDYVVGVGVCRPGATVLTVTEDGKGRRSLIDDYRITKRGGLGIRNYTRGGVAGIKIVDDTDDLILISQDGILIRMHANDINVQSRYGSGCA</sequence>
<dbReference type="PANTHER" id="PTHR43493:SF5">
    <property type="entry name" value="DNA GYRASE SUBUNIT A, CHLOROPLASTIC_MITOCHONDRIAL"/>
    <property type="match status" value="1"/>
</dbReference>
<gene>
    <name evidence="1" type="ORF">OBE_01847</name>
</gene>
<name>K1USI9_9ZZZZ</name>
<dbReference type="AlphaFoldDB" id="K1USI9"/>
<dbReference type="InterPro" id="IPR035516">
    <property type="entry name" value="Gyrase/topoIV_suA_C"/>
</dbReference>
<evidence type="ECO:0000313" key="1">
    <source>
        <dbReference type="EMBL" id="EKC74481.1"/>
    </source>
</evidence>
<dbReference type="GO" id="GO:0009330">
    <property type="term" value="C:DNA topoisomerase type II (double strand cut, ATP-hydrolyzing) complex"/>
    <property type="evidence" value="ECO:0007669"/>
    <property type="project" value="TreeGrafter"/>
</dbReference>
<dbReference type="Gene3D" id="2.120.10.90">
    <property type="entry name" value="DNA gyrase/topoisomerase IV, subunit A, C-terminal"/>
    <property type="match status" value="1"/>
</dbReference>
<dbReference type="Pfam" id="PF03989">
    <property type="entry name" value="DNA_gyraseA_C"/>
    <property type="match status" value="4"/>
</dbReference>
<organism evidence="1">
    <name type="scientific">human gut metagenome</name>
    <dbReference type="NCBI Taxonomy" id="408170"/>
    <lineage>
        <taxon>unclassified sequences</taxon>
        <taxon>metagenomes</taxon>
        <taxon>organismal metagenomes</taxon>
    </lineage>
</organism>
<protein>
    <submittedName>
        <fullName evidence="1">DNA gyrase, A subunit</fullName>
    </submittedName>
</protein>
<comment type="caution">
    <text evidence="1">The sequence shown here is derived from an EMBL/GenBank/DDBJ whole genome shotgun (WGS) entry which is preliminary data.</text>
</comment>
<proteinExistence type="predicted"/>
<dbReference type="GO" id="GO:0003677">
    <property type="term" value="F:DNA binding"/>
    <property type="evidence" value="ECO:0007669"/>
    <property type="project" value="InterPro"/>
</dbReference>
<dbReference type="InterPro" id="IPR006691">
    <property type="entry name" value="GyrA/parC_rep"/>
</dbReference>
<dbReference type="PANTHER" id="PTHR43493">
    <property type="entry name" value="DNA GYRASE/TOPOISOMERASE SUBUNIT A"/>
    <property type="match status" value="1"/>
</dbReference>
<dbReference type="SUPFAM" id="SSF101904">
    <property type="entry name" value="GyrA/ParC C-terminal domain-like"/>
    <property type="match status" value="1"/>
</dbReference>
<dbReference type="GO" id="GO:0003918">
    <property type="term" value="F:DNA topoisomerase type II (double strand cut, ATP-hydrolyzing) activity"/>
    <property type="evidence" value="ECO:0007669"/>
    <property type="project" value="TreeGrafter"/>
</dbReference>